<evidence type="ECO:0000313" key="2">
    <source>
        <dbReference type="Proteomes" id="UP000254834"/>
    </source>
</evidence>
<dbReference type="EMBL" id="CP025544">
    <property type="protein sequence ID" value="AXK60724.1"/>
    <property type="molecule type" value="Genomic_DNA"/>
</dbReference>
<dbReference type="RefSeq" id="WP_115585739.1">
    <property type="nucleotide sequence ID" value="NZ_CP025544.1"/>
</dbReference>
<accession>A0A345ZBQ7</accession>
<name>A0A345ZBQ7_9BACT</name>
<organism evidence="1 2">
    <name type="scientific">Candidatus Chromulinivorax destructor</name>
    <dbReference type="NCBI Taxonomy" id="2066483"/>
    <lineage>
        <taxon>Bacteria</taxon>
        <taxon>Candidatus Babelota</taxon>
        <taxon>Candidatus Babeliae</taxon>
        <taxon>Candidatus Babeliales</taxon>
        <taxon>Candidatus Chromulinivoraceae</taxon>
        <taxon>Candidatus Chromulinivorax</taxon>
    </lineage>
</organism>
<evidence type="ECO:0000313" key="1">
    <source>
        <dbReference type="EMBL" id="AXK60724.1"/>
    </source>
</evidence>
<proteinExistence type="predicted"/>
<keyword evidence="2" id="KW-1185">Reference proteome</keyword>
<reference evidence="1 2" key="1">
    <citation type="submission" date="2017-12" db="EMBL/GenBank/DDBJ databases">
        <title>Chromulinavorax destructans is a abundant pathogen of dominant heterotrophic picoflagllates.</title>
        <authorList>
            <person name="Deeg C.M."/>
            <person name="Zimmer M."/>
            <person name="Suttle C.A."/>
        </authorList>
    </citation>
    <scope>NUCLEOTIDE SEQUENCE [LARGE SCALE GENOMIC DNA]</scope>
    <source>
        <strain evidence="1 2">SeV1</strain>
    </source>
</reference>
<gene>
    <name evidence="1" type="ORF">C0J27_03130</name>
</gene>
<dbReference type="AlphaFoldDB" id="A0A345ZBQ7"/>
<dbReference type="Proteomes" id="UP000254834">
    <property type="component" value="Chromosome"/>
</dbReference>
<sequence length="108" mass="11934">MHASIFAGGMTIITLNLPAGEVLSNFQGEHRYEFWALDTKLGVEGKVNLMQPEPGTVNQFKIDPKSQIAYGVYKDSNKINAHMANRFYGKAKWNWTIDGNGGETIVGS</sequence>
<dbReference type="KEGG" id="cdes:C0J27_03130"/>
<protein>
    <submittedName>
        <fullName evidence="1">Uncharacterized protein</fullName>
    </submittedName>
</protein>